<organism evidence="1">
    <name type="scientific">marine metagenome</name>
    <dbReference type="NCBI Taxonomy" id="408172"/>
    <lineage>
        <taxon>unclassified sequences</taxon>
        <taxon>metagenomes</taxon>
        <taxon>ecological metagenomes</taxon>
    </lineage>
</organism>
<proteinExistence type="predicted"/>
<dbReference type="AlphaFoldDB" id="A0A383EZ50"/>
<protein>
    <submittedName>
        <fullName evidence="1">Uncharacterized protein</fullName>
    </submittedName>
</protein>
<name>A0A383EZ50_9ZZZZ</name>
<accession>A0A383EZ50</accession>
<evidence type="ECO:0000313" key="1">
    <source>
        <dbReference type="EMBL" id="SVE61540.1"/>
    </source>
</evidence>
<sequence>MISLLEFDAIANAESRLFPHLIPL</sequence>
<reference evidence="1" key="1">
    <citation type="submission" date="2018-05" db="EMBL/GenBank/DDBJ databases">
        <authorList>
            <person name="Lanie J.A."/>
            <person name="Ng W.-L."/>
            <person name="Kazmierczak K.M."/>
            <person name="Andrzejewski T.M."/>
            <person name="Davidsen T.M."/>
            <person name="Wayne K.J."/>
            <person name="Tettelin H."/>
            <person name="Glass J.I."/>
            <person name="Rusch D."/>
            <person name="Podicherti R."/>
            <person name="Tsui H.-C.T."/>
            <person name="Winkler M.E."/>
        </authorList>
    </citation>
    <scope>NUCLEOTIDE SEQUENCE</scope>
</reference>
<dbReference type="EMBL" id="UINC01229719">
    <property type="protein sequence ID" value="SVE61540.1"/>
    <property type="molecule type" value="Genomic_DNA"/>
</dbReference>
<gene>
    <name evidence="1" type="ORF">METZ01_LOCUS514394</name>
</gene>